<reference evidence="2 3" key="1">
    <citation type="submission" date="2018-02" db="EMBL/GenBank/DDBJ databases">
        <title>8 Nocardia nova and 1 Nocardia cyriacigeorgica strain used for evolution to TMP-SMX.</title>
        <authorList>
            <person name="Mehta H."/>
            <person name="Weng J."/>
            <person name="Shamoo Y."/>
        </authorList>
    </citation>
    <scope>NUCLEOTIDE SEQUENCE [LARGE SCALE GENOMIC DNA]</scope>
    <source>
        <strain evidence="2 3">ATCC 33727</strain>
    </source>
</reference>
<name>A0A2T2YQP6_9NOCA</name>
<evidence type="ECO:0000313" key="3">
    <source>
        <dbReference type="Proteomes" id="UP000241647"/>
    </source>
</evidence>
<dbReference type="Proteomes" id="UP000241647">
    <property type="component" value="Unassembled WGS sequence"/>
</dbReference>
<dbReference type="InterPro" id="IPR003382">
    <property type="entry name" value="Flavoprotein"/>
</dbReference>
<gene>
    <name evidence="2" type="ORF">C8259_33065</name>
</gene>
<evidence type="ECO:0000313" key="2">
    <source>
        <dbReference type="EMBL" id="PSR57821.1"/>
    </source>
</evidence>
<protein>
    <recommendedName>
        <fullName evidence="1">Flavoprotein domain-containing protein</fullName>
    </recommendedName>
</protein>
<proteinExistence type="predicted"/>
<dbReference type="RefSeq" id="WP_063031047.1">
    <property type="nucleotide sequence ID" value="NZ_PYHS01000031.1"/>
</dbReference>
<sequence>MNYLLYVTGAASAALTPLNLLTFDAIRPGETMTVVLSRTAETFVTVRACSASGTRTVYRDRWDDELALHLHLAAAADRIIVHPATLNFLGRLSSGITDTPMMLALQCTDAPVYLCPAIPPGAENSAAFGAARSFVAAHPQYHLVDTLPAYSAALRTEAGRAPVSFAEVLELCTGFERAPR</sequence>
<dbReference type="Gene3D" id="3.40.50.1950">
    <property type="entry name" value="Flavin prenyltransferase-like"/>
    <property type="match status" value="1"/>
</dbReference>
<organism evidence="2 3">
    <name type="scientific">Nocardia nova</name>
    <dbReference type="NCBI Taxonomy" id="37330"/>
    <lineage>
        <taxon>Bacteria</taxon>
        <taxon>Bacillati</taxon>
        <taxon>Actinomycetota</taxon>
        <taxon>Actinomycetes</taxon>
        <taxon>Mycobacteriales</taxon>
        <taxon>Nocardiaceae</taxon>
        <taxon>Nocardia</taxon>
    </lineage>
</organism>
<dbReference type="EMBL" id="PYHS01000031">
    <property type="protein sequence ID" value="PSR57821.1"/>
    <property type="molecule type" value="Genomic_DNA"/>
</dbReference>
<dbReference type="AlphaFoldDB" id="A0A2T2YQP6"/>
<feature type="domain" description="Flavoprotein" evidence="1">
    <location>
        <begin position="1"/>
        <end position="117"/>
    </location>
</feature>
<dbReference type="InterPro" id="IPR036551">
    <property type="entry name" value="Flavin_trans-like"/>
</dbReference>
<dbReference type="Pfam" id="PF02441">
    <property type="entry name" value="Flavoprotein"/>
    <property type="match status" value="1"/>
</dbReference>
<comment type="caution">
    <text evidence="2">The sequence shown here is derived from an EMBL/GenBank/DDBJ whole genome shotgun (WGS) entry which is preliminary data.</text>
</comment>
<evidence type="ECO:0000259" key="1">
    <source>
        <dbReference type="Pfam" id="PF02441"/>
    </source>
</evidence>
<dbReference type="GO" id="GO:0003824">
    <property type="term" value="F:catalytic activity"/>
    <property type="evidence" value="ECO:0007669"/>
    <property type="project" value="InterPro"/>
</dbReference>
<dbReference type="SUPFAM" id="SSF52507">
    <property type="entry name" value="Homo-oligomeric flavin-containing Cys decarboxylases, HFCD"/>
    <property type="match status" value="1"/>
</dbReference>
<accession>A0A2T2YQP6</accession>